<dbReference type="PANTHER" id="PTHR11715:SF3">
    <property type="entry name" value="GLYCINE CLEAVAGE SYSTEM H PROTEIN-RELATED"/>
    <property type="match status" value="1"/>
</dbReference>
<dbReference type="NCBIfam" id="TIGR00527">
    <property type="entry name" value="gcvH"/>
    <property type="match status" value="1"/>
</dbReference>
<dbReference type="Proteomes" id="UP000031631">
    <property type="component" value="Chromosome"/>
</dbReference>
<sequence>MSTIPDNLKYSKSHEWVKDEGDGTVSVGITDHAQELLGDLVFVELPEAGANLSAGSECAVVESVKAASDVYSPVDGEVVAVNEDLADTPEAINEDPYGAWIFRIKLSDASQLDSMLDAQAYAAAVEAEDH</sequence>
<dbReference type="GO" id="GO:0019464">
    <property type="term" value="P:glycine decarboxylation via glycine cleavage system"/>
    <property type="evidence" value="ECO:0007669"/>
    <property type="project" value="UniProtKB-UniRule"/>
</dbReference>
<dbReference type="InterPro" id="IPR033753">
    <property type="entry name" value="GCV_H/Fam206"/>
</dbReference>
<dbReference type="InterPro" id="IPR002930">
    <property type="entry name" value="GCV_H"/>
</dbReference>
<dbReference type="InterPro" id="IPR017453">
    <property type="entry name" value="GCV_H_sub"/>
</dbReference>
<comment type="cofactor">
    <cofactor evidence="3">
        <name>(R)-lipoate</name>
        <dbReference type="ChEBI" id="CHEBI:83088"/>
    </cofactor>
    <text evidence="3">Binds 1 lipoyl cofactor covalently.</text>
</comment>
<dbReference type="EMBL" id="AP012273">
    <property type="protein sequence ID" value="BAO43082.1"/>
    <property type="molecule type" value="Genomic_DNA"/>
</dbReference>
<organism evidence="6 7">
    <name type="scientific">Thiolapillus brandeum</name>
    <dbReference type="NCBI Taxonomy" id="1076588"/>
    <lineage>
        <taxon>Bacteria</taxon>
        <taxon>Pseudomonadati</taxon>
        <taxon>Pseudomonadota</taxon>
        <taxon>Gammaproteobacteria</taxon>
        <taxon>Chromatiales</taxon>
        <taxon>Sedimenticolaceae</taxon>
        <taxon>Thiolapillus</taxon>
    </lineage>
</organism>
<keyword evidence="7" id="KW-1185">Reference proteome</keyword>
<evidence type="ECO:0000259" key="5">
    <source>
        <dbReference type="PROSITE" id="PS50968"/>
    </source>
</evidence>
<feature type="modified residue" description="N6-lipoyllysine" evidence="3 4">
    <location>
        <position position="65"/>
    </location>
</feature>
<dbReference type="InterPro" id="IPR000089">
    <property type="entry name" value="Biotin_lipoyl"/>
</dbReference>
<dbReference type="GO" id="GO:0005829">
    <property type="term" value="C:cytosol"/>
    <property type="evidence" value="ECO:0007669"/>
    <property type="project" value="TreeGrafter"/>
</dbReference>
<proteinExistence type="inferred from homology"/>
<dbReference type="NCBIfam" id="NF002270">
    <property type="entry name" value="PRK01202.1"/>
    <property type="match status" value="1"/>
</dbReference>
<dbReference type="PROSITE" id="PS50968">
    <property type="entry name" value="BIOTINYL_LIPOYL"/>
    <property type="match status" value="1"/>
</dbReference>
<dbReference type="Gene3D" id="2.40.50.100">
    <property type="match status" value="1"/>
</dbReference>
<evidence type="ECO:0000313" key="7">
    <source>
        <dbReference type="Proteomes" id="UP000031631"/>
    </source>
</evidence>
<dbReference type="KEGG" id="tbn:TBH_C0134"/>
<evidence type="ECO:0000256" key="3">
    <source>
        <dbReference type="HAMAP-Rule" id="MF_00272"/>
    </source>
</evidence>
<evidence type="ECO:0000256" key="4">
    <source>
        <dbReference type="PIRSR" id="PIRSR617453-50"/>
    </source>
</evidence>
<protein>
    <recommendedName>
        <fullName evidence="3">Glycine cleavage system H protein</fullName>
    </recommendedName>
</protein>
<evidence type="ECO:0000256" key="2">
    <source>
        <dbReference type="ARBA" id="ARBA00022823"/>
    </source>
</evidence>
<comment type="similarity">
    <text evidence="1 3">Belongs to the GcvH family.</text>
</comment>
<dbReference type="HAMAP" id="MF_00272">
    <property type="entry name" value="GcvH"/>
    <property type="match status" value="1"/>
</dbReference>
<dbReference type="RefSeq" id="WP_041064332.1">
    <property type="nucleotide sequence ID" value="NZ_AP012273.1"/>
</dbReference>
<dbReference type="SUPFAM" id="SSF51230">
    <property type="entry name" value="Single hybrid motif"/>
    <property type="match status" value="1"/>
</dbReference>
<evidence type="ECO:0000256" key="1">
    <source>
        <dbReference type="ARBA" id="ARBA00009249"/>
    </source>
</evidence>
<dbReference type="PROSITE" id="PS00189">
    <property type="entry name" value="LIPOYL"/>
    <property type="match status" value="1"/>
</dbReference>
<name>A0A7U6GG83_9GAMM</name>
<gene>
    <name evidence="3" type="primary">gcvH</name>
    <name evidence="6" type="ORF">TBH_C0134</name>
</gene>
<dbReference type="InterPro" id="IPR011053">
    <property type="entry name" value="Single_hybrid_motif"/>
</dbReference>
<dbReference type="AlphaFoldDB" id="A0A7U6GG83"/>
<comment type="subunit">
    <text evidence="3">The glycine cleavage system is composed of four proteins: P, T, L and H.</text>
</comment>
<accession>A0A7U6GG83</accession>
<comment type="function">
    <text evidence="3">The glycine cleavage system catalyzes the degradation of glycine. The H protein shuttles the methylamine group of glycine from the P protein to the T protein.</text>
</comment>
<dbReference type="CDD" id="cd06848">
    <property type="entry name" value="GCS_H"/>
    <property type="match status" value="1"/>
</dbReference>
<dbReference type="GO" id="GO:0005960">
    <property type="term" value="C:glycine cleavage complex"/>
    <property type="evidence" value="ECO:0007669"/>
    <property type="project" value="InterPro"/>
</dbReference>
<evidence type="ECO:0000313" key="6">
    <source>
        <dbReference type="EMBL" id="BAO43082.1"/>
    </source>
</evidence>
<dbReference type="OrthoDB" id="9796712at2"/>
<dbReference type="Pfam" id="PF01597">
    <property type="entry name" value="GCV_H"/>
    <property type="match status" value="1"/>
</dbReference>
<dbReference type="GO" id="GO:0009249">
    <property type="term" value="P:protein lipoylation"/>
    <property type="evidence" value="ECO:0007669"/>
    <property type="project" value="TreeGrafter"/>
</dbReference>
<reference evidence="6 7" key="1">
    <citation type="journal article" date="2014" name="PLoS ONE">
        <title>Physiological and genomic features of a novel sulfur-oxidizing gammaproteobacterium belonging to a previously uncultivated symbiotic lineage isolated from a hydrothermal vent.</title>
        <authorList>
            <person name="Nunoura T."/>
            <person name="Takaki Y."/>
            <person name="Kazama H."/>
            <person name="Kakuta J."/>
            <person name="Shimamura S."/>
            <person name="Makita H."/>
            <person name="Hirai M."/>
            <person name="Miyazaki M."/>
            <person name="Takai K."/>
        </authorList>
    </citation>
    <scope>NUCLEOTIDE SEQUENCE [LARGE SCALE GENOMIC DNA]</scope>
    <source>
        <strain evidence="6 7">Hiromi1</strain>
    </source>
</reference>
<dbReference type="PANTHER" id="PTHR11715">
    <property type="entry name" value="GLYCINE CLEAVAGE SYSTEM H PROTEIN"/>
    <property type="match status" value="1"/>
</dbReference>
<feature type="domain" description="Lipoyl-binding" evidence="5">
    <location>
        <begin position="24"/>
        <end position="105"/>
    </location>
</feature>
<keyword evidence="2 3" id="KW-0450">Lipoyl</keyword>
<dbReference type="InterPro" id="IPR003016">
    <property type="entry name" value="2-oxoA_DH_lipoyl-BS"/>
</dbReference>